<sequence length="174" mass="19896">MARRPAKAVKSVLSAPEAERFLFAEARMLDERRFDEWETLFTDDGSYWVPIDPRKALGQGVSIISDDRKRIHERVYRLTQTPVLDQNPPSRTIRFVSNVEVEADGAGTARLRCRQLITEVRPGGLGQAGMNAVRLFPASCEYRLRRDGARWKIVQKKVVLLDSDQPHYNLSFIP</sequence>
<evidence type="ECO:0000313" key="3">
    <source>
        <dbReference type="EMBL" id="TMJ09233.1"/>
    </source>
</evidence>
<dbReference type="GO" id="GO:0019380">
    <property type="term" value="P:3-phenylpropionate catabolic process"/>
    <property type="evidence" value="ECO:0007669"/>
    <property type="project" value="TreeGrafter"/>
</dbReference>
<dbReference type="PANTHER" id="PTHR41534">
    <property type="entry name" value="BLR3401 PROTEIN"/>
    <property type="match status" value="1"/>
</dbReference>
<dbReference type="CDD" id="cd00667">
    <property type="entry name" value="ring_hydroxylating_dioxygenases_beta"/>
    <property type="match status" value="1"/>
</dbReference>
<dbReference type="EMBL" id="VBAI01000164">
    <property type="protein sequence ID" value="TMJ09233.1"/>
    <property type="molecule type" value="Genomic_DNA"/>
</dbReference>
<dbReference type="AlphaFoldDB" id="A0A537LMK3"/>
<dbReference type="Pfam" id="PF00866">
    <property type="entry name" value="Ring_hydroxyl_B"/>
    <property type="match status" value="1"/>
</dbReference>
<name>A0A537LMK3_9BACT</name>
<dbReference type="Proteomes" id="UP000315217">
    <property type="component" value="Unassembled WGS sequence"/>
</dbReference>
<dbReference type="InterPro" id="IPR032710">
    <property type="entry name" value="NTF2-like_dom_sf"/>
</dbReference>
<evidence type="ECO:0000313" key="4">
    <source>
        <dbReference type="Proteomes" id="UP000315217"/>
    </source>
</evidence>
<accession>A0A537LMK3</accession>
<comment type="caution">
    <text evidence="3">The sequence shown here is derived from an EMBL/GenBank/DDBJ whole genome shotgun (WGS) entry which is preliminary data.</text>
</comment>
<dbReference type="Gene3D" id="3.10.450.50">
    <property type="match status" value="1"/>
</dbReference>
<organism evidence="3 4">
    <name type="scientific">Candidatus Segetimicrobium genomatis</name>
    <dbReference type="NCBI Taxonomy" id="2569760"/>
    <lineage>
        <taxon>Bacteria</taxon>
        <taxon>Bacillati</taxon>
        <taxon>Candidatus Sysuimicrobiota</taxon>
        <taxon>Candidatus Sysuimicrobiia</taxon>
        <taxon>Candidatus Sysuimicrobiales</taxon>
        <taxon>Candidatus Segetimicrobiaceae</taxon>
        <taxon>Candidatus Segetimicrobium</taxon>
    </lineage>
</organism>
<reference evidence="3 4" key="1">
    <citation type="journal article" date="2019" name="Nat. Microbiol.">
        <title>Mediterranean grassland soil C-N compound turnover is dependent on rainfall and depth, and is mediated by genomically divergent microorganisms.</title>
        <authorList>
            <person name="Diamond S."/>
            <person name="Andeer P.F."/>
            <person name="Li Z."/>
            <person name="Crits-Christoph A."/>
            <person name="Burstein D."/>
            <person name="Anantharaman K."/>
            <person name="Lane K.R."/>
            <person name="Thomas B.C."/>
            <person name="Pan C."/>
            <person name="Northen T.R."/>
            <person name="Banfield J.F."/>
        </authorList>
    </citation>
    <scope>NUCLEOTIDE SEQUENCE [LARGE SCALE GENOMIC DNA]</scope>
    <source>
        <strain evidence="3">NP_1</strain>
    </source>
</reference>
<comment type="similarity">
    <text evidence="1">Belongs to the bacterial ring-hydroxylating dioxygenase beta subunit family.</text>
</comment>
<evidence type="ECO:0000256" key="2">
    <source>
        <dbReference type="ARBA" id="ARBA00023002"/>
    </source>
</evidence>
<dbReference type="SUPFAM" id="SSF54427">
    <property type="entry name" value="NTF2-like"/>
    <property type="match status" value="1"/>
</dbReference>
<evidence type="ECO:0000256" key="1">
    <source>
        <dbReference type="ARBA" id="ARBA00009570"/>
    </source>
</evidence>
<dbReference type="InterPro" id="IPR000391">
    <property type="entry name" value="Rng_hydr_dOase-bsu"/>
</dbReference>
<gene>
    <name evidence="3" type="ORF">E6G98_10085</name>
</gene>
<keyword evidence="3" id="KW-0223">Dioxygenase</keyword>
<proteinExistence type="inferred from homology"/>
<dbReference type="PANTHER" id="PTHR41534:SF2">
    <property type="entry name" value="3-PHENYLPROPIONATE_CINNAMIC ACID DIOXYGENASE SUBUNIT BETA"/>
    <property type="match status" value="1"/>
</dbReference>
<protein>
    <submittedName>
        <fullName evidence="3">Aromatic-ring-hydroxylating dioxygenase</fullName>
    </submittedName>
</protein>
<keyword evidence="2" id="KW-0560">Oxidoreductase</keyword>
<dbReference type="GO" id="GO:0051213">
    <property type="term" value="F:dioxygenase activity"/>
    <property type="evidence" value="ECO:0007669"/>
    <property type="project" value="UniProtKB-KW"/>
</dbReference>